<accession>A0A9D4UKQ7</accession>
<gene>
    <name evidence="2" type="ORF">GOP47_0015995</name>
</gene>
<feature type="compositionally biased region" description="Low complexity" evidence="1">
    <location>
        <begin position="296"/>
        <end position="307"/>
    </location>
</feature>
<keyword evidence="3" id="KW-1185">Reference proteome</keyword>
<name>A0A9D4UKQ7_ADICA</name>
<organism evidence="2 3">
    <name type="scientific">Adiantum capillus-veneris</name>
    <name type="common">Maidenhair fern</name>
    <dbReference type="NCBI Taxonomy" id="13818"/>
    <lineage>
        <taxon>Eukaryota</taxon>
        <taxon>Viridiplantae</taxon>
        <taxon>Streptophyta</taxon>
        <taxon>Embryophyta</taxon>
        <taxon>Tracheophyta</taxon>
        <taxon>Polypodiopsida</taxon>
        <taxon>Polypodiidae</taxon>
        <taxon>Polypodiales</taxon>
        <taxon>Pteridineae</taxon>
        <taxon>Pteridaceae</taxon>
        <taxon>Vittarioideae</taxon>
        <taxon>Adiantum</taxon>
    </lineage>
</organism>
<dbReference type="OrthoDB" id="1927989at2759"/>
<reference evidence="2" key="1">
    <citation type="submission" date="2021-01" db="EMBL/GenBank/DDBJ databases">
        <title>Adiantum capillus-veneris genome.</title>
        <authorList>
            <person name="Fang Y."/>
            <person name="Liao Q."/>
        </authorList>
    </citation>
    <scope>NUCLEOTIDE SEQUENCE</scope>
    <source>
        <strain evidence="2">H3</strain>
        <tissue evidence="2">Leaf</tissue>
    </source>
</reference>
<proteinExistence type="predicted"/>
<dbReference type="AlphaFoldDB" id="A0A9D4UKQ7"/>
<feature type="region of interest" description="Disordered" evidence="1">
    <location>
        <begin position="400"/>
        <end position="500"/>
    </location>
</feature>
<dbReference type="Proteomes" id="UP000886520">
    <property type="component" value="Chromosome 15"/>
</dbReference>
<feature type="compositionally biased region" description="Polar residues" evidence="1">
    <location>
        <begin position="285"/>
        <end position="295"/>
    </location>
</feature>
<sequence length="566" mass="60548">MEVLSPFEGLDEGDWISSPRISFSQDFPFPGRCSPKMQFMDSPEEEFSFMFRSAENVDLPSDDSMLSADELFFNGRLRPLQEDANLHVGNGYLDVSGGLERRIEESPRCFSMTIESCRGEVRGGRAFMSLNNSRCSSPSRTMSMPHTTPTSPEFSSRLPLSSASSSEVTSSSVPSDWMMPTSLTSLEMSSSVMSSALSSSTSISSSKYSSKLKEFFKLKKGNISKDAAIPSLPFTSMSAEISRESVQASGSASCRQPSKSFWPFSRSNSAGESKTSPAVSPLPRRSNSAGEGKTTSSSLLPMNSPPSKQCTHRNAPAVASMKGLPASADSMNALSKKGLPPLPNSNARKANSFFVPVRCGRDSVALSSQSIPVQACTSSNRSVECGTSTIANDEPSFMSPCSAPDCTSESSMLSDERKPNGDIQLVVDVSSLARKGRSSTTASPGRPVRRGVHSNAARNFARGSPGRRGVWNSPGRGNGGRVSVRNLDRGSIPSKGHVRPKDMLNRDGASVRISPVLNVAVPSLRGTKASSKSTIFSLGNLFSKKERVTSLRTYNVLPPADSQNGL</sequence>
<feature type="region of interest" description="Disordered" evidence="1">
    <location>
        <begin position="132"/>
        <end position="179"/>
    </location>
</feature>
<feature type="compositionally biased region" description="Low complexity" evidence="1">
    <location>
        <begin position="136"/>
        <end position="175"/>
    </location>
</feature>
<comment type="caution">
    <text evidence="2">The sequence shown here is derived from an EMBL/GenBank/DDBJ whole genome shotgun (WGS) entry which is preliminary data.</text>
</comment>
<protein>
    <submittedName>
        <fullName evidence="2">Uncharacterized protein</fullName>
    </submittedName>
</protein>
<feature type="region of interest" description="Disordered" evidence="1">
    <location>
        <begin position="263"/>
        <end position="315"/>
    </location>
</feature>
<dbReference type="EMBL" id="JABFUD020000015">
    <property type="protein sequence ID" value="KAI5069694.1"/>
    <property type="molecule type" value="Genomic_DNA"/>
</dbReference>
<evidence type="ECO:0000313" key="2">
    <source>
        <dbReference type="EMBL" id="KAI5069694.1"/>
    </source>
</evidence>
<evidence type="ECO:0000256" key="1">
    <source>
        <dbReference type="SAM" id="MobiDB-lite"/>
    </source>
</evidence>
<evidence type="ECO:0000313" key="3">
    <source>
        <dbReference type="Proteomes" id="UP000886520"/>
    </source>
</evidence>
<feature type="compositionally biased region" description="Polar residues" evidence="1">
    <location>
        <begin position="263"/>
        <end position="278"/>
    </location>
</feature>